<comment type="subcellular location">
    <subcellularLocation>
        <location evidence="1">Cell membrane</location>
        <topology evidence="1">Multi-pass membrane protein</topology>
    </subcellularLocation>
</comment>
<dbReference type="Pfam" id="PF03520">
    <property type="entry name" value="KCNQ_channel"/>
    <property type="match status" value="1"/>
</dbReference>
<gene>
    <name evidence="10" type="primary">Kcnq5</name>
    <name evidence="10" type="ORF">Bhyg_06072</name>
</gene>
<feature type="compositionally biased region" description="Polar residues" evidence="8">
    <location>
        <begin position="597"/>
        <end position="609"/>
    </location>
</feature>
<keyword evidence="3" id="KW-0472">Membrane</keyword>
<evidence type="ECO:0000256" key="7">
    <source>
        <dbReference type="ARBA" id="ARBA00034430"/>
    </source>
</evidence>
<feature type="region of interest" description="Disordered" evidence="8">
    <location>
        <begin position="139"/>
        <end position="159"/>
    </location>
</feature>
<evidence type="ECO:0000313" key="11">
    <source>
        <dbReference type="Proteomes" id="UP001151699"/>
    </source>
</evidence>
<dbReference type="InterPro" id="IPR013821">
    <property type="entry name" value="K_chnl_volt-dep_KCNQ_C"/>
</dbReference>
<evidence type="ECO:0000259" key="9">
    <source>
        <dbReference type="Pfam" id="PF03520"/>
    </source>
</evidence>
<proteinExistence type="predicted"/>
<keyword evidence="11" id="KW-1185">Reference proteome</keyword>
<dbReference type="OrthoDB" id="8879391at2759"/>
<comment type="catalytic activity">
    <reaction evidence="7">
        <text>K(+)(in) = K(+)(out)</text>
        <dbReference type="Rhea" id="RHEA:29463"/>
        <dbReference type="ChEBI" id="CHEBI:29103"/>
    </reaction>
</comment>
<evidence type="ECO:0000256" key="6">
    <source>
        <dbReference type="ARBA" id="ARBA00023303"/>
    </source>
</evidence>
<reference evidence="10" key="1">
    <citation type="submission" date="2022-07" db="EMBL/GenBank/DDBJ databases">
        <authorList>
            <person name="Trinca V."/>
            <person name="Uliana J.V.C."/>
            <person name="Torres T.T."/>
            <person name="Ward R.J."/>
            <person name="Monesi N."/>
        </authorList>
    </citation>
    <scope>NUCLEOTIDE SEQUENCE</scope>
    <source>
        <strain evidence="10">HSMRA1968</strain>
        <tissue evidence="10">Whole embryos</tissue>
    </source>
</reference>
<evidence type="ECO:0000256" key="3">
    <source>
        <dbReference type="ARBA" id="ARBA00022475"/>
    </source>
</evidence>
<dbReference type="GO" id="GO:0008076">
    <property type="term" value="C:voltage-gated potassium channel complex"/>
    <property type="evidence" value="ECO:0007669"/>
    <property type="project" value="TreeGrafter"/>
</dbReference>
<keyword evidence="5" id="KW-0406">Ion transport</keyword>
<dbReference type="GO" id="GO:0005249">
    <property type="term" value="F:voltage-gated potassium channel activity"/>
    <property type="evidence" value="ECO:0007669"/>
    <property type="project" value="InterPro"/>
</dbReference>
<feature type="region of interest" description="Disordered" evidence="8">
    <location>
        <begin position="384"/>
        <end position="457"/>
    </location>
</feature>
<evidence type="ECO:0000256" key="5">
    <source>
        <dbReference type="ARBA" id="ARBA00023065"/>
    </source>
</evidence>
<sequence length="634" mass="70575">FHGQKIYLLARRYPKGGSERRASSSFKHNASFVARLPTIRRHKSQSLHSPGNQKPPAGSARGRVHRMNDMNTSAENLEVANNGRPMNASLSEDSVAETALSKKNSDDGFEFSTQSTNDIPNNYSSTSTNFINHIYSHGNETTENQSNKQLQQSQQQSGSNHNNLALIKIGEATALPVMLCGLLQKELFYQQTQINQQKEYMALSQTNSDYFKNHRNSFCNEDDEPRCVQLTNQHKTAIRFIRKVKYFLARKKFRGALKPYDVKDVMEQYAAGHVDLLGRLKYFLARKKFREALKPYDVKDVIEQYSSGHADLLNRVRNLQFRLDQILGKQGSKAKDVYASKISLASRVVKVERSVADIEEKLDILIKAYMQDRERFLALPQVPDTQHSINPKNPPNPPAGGPGAAGGILTSSLTSSGSGTLKQPKPILIDKHLSEPNSPIETTFSERRPPMNRGFSDLGNRIKKRVTLSSIPPQAFRHDGSGEVVIVIDGSQNTEEILVGGLPEHSICIETEADIETTSPKESPLVIMDEEIEEEDVEEEDLDCEGEMDPESPPWDDYGDEDIDDGDIDDTTEDTALLRASAAKTEIVITPMSPVNSSVNLTRLDSDSISGNNTNNGNKKSMDLLTPEMTPEGI</sequence>
<keyword evidence="4" id="KW-0630">Potassium</keyword>
<feature type="region of interest" description="Disordered" evidence="8">
    <location>
        <begin position="17"/>
        <end position="124"/>
    </location>
</feature>
<dbReference type="AlphaFoldDB" id="A0A9Q0MZY4"/>
<comment type="caution">
    <text evidence="10">The sequence shown here is derived from an EMBL/GenBank/DDBJ whole genome shotgun (WGS) entry which is preliminary data.</text>
</comment>
<organism evidence="10 11">
    <name type="scientific">Pseudolycoriella hygida</name>
    <dbReference type="NCBI Taxonomy" id="35572"/>
    <lineage>
        <taxon>Eukaryota</taxon>
        <taxon>Metazoa</taxon>
        <taxon>Ecdysozoa</taxon>
        <taxon>Arthropoda</taxon>
        <taxon>Hexapoda</taxon>
        <taxon>Insecta</taxon>
        <taxon>Pterygota</taxon>
        <taxon>Neoptera</taxon>
        <taxon>Endopterygota</taxon>
        <taxon>Diptera</taxon>
        <taxon>Nematocera</taxon>
        <taxon>Sciaroidea</taxon>
        <taxon>Sciaridae</taxon>
        <taxon>Pseudolycoriella</taxon>
    </lineage>
</organism>
<feature type="non-terminal residue" evidence="10">
    <location>
        <position position="634"/>
    </location>
</feature>
<keyword evidence="2" id="KW-0813">Transport</keyword>
<keyword evidence="3" id="KW-1003">Cell membrane</keyword>
<name>A0A9Q0MZY4_9DIPT</name>
<feature type="region of interest" description="Disordered" evidence="8">
    <location>
        <begin position="597"/>
        <end position="634"/>
    </location>
</feature>
<feature type="compositionally biased region" description="Acidic residues" evidence="8">
    <location>
        <begin position="537"/>
        <end position="550"/>
    </location>
</feature>
<feature type="compositionally biased region" description="Polar residues" evidence="8">
    <location>
        <begin position="111"/>
        <end position="124"/>
    </location>
</feature>
<evidence type="ECO:0000313" key="10">
    <source>
        <dbReference type="EMBL" id="KAJ6641137.1"/>
    </source>
</evidence>
<evidence type="ECO:0000256" key="2">
    <source>
        <dbReference type="ARBA" id="ARBA00022448"/>
    </source>
</evidence>
<dbReference type="PANTHER" id="PTHR47735">
    <property type="entry name" value="POTASSIUM VOLTAGE-GATED CHANNEL SUBFAMILY KQT MEMBER 4"/>
    <property type="match status" value="1"/>
</dbReference>
<feature type="region of interest" description="Disordered" evidence="8">
    <location>
        <begin position="537"/>
        <end position="560"/>
    </location>
</feature>
<dbReference type="Proteomes" id="UP001151699">
    <property type="component" value="Chromosome B"/>
</dbReference>
<protein>
    <submittedName>
        <fullName evidence="10">Potassium voltage-gated channel subfamily KQT member 5</fullName>
    </submittedName>
</protein>
<dbReference type="EMBL" id="WJQU01000002">
    <property type="protein sequence ID" value="KAJ6641137.1"/>
    <property type="molecule type" value="Genomic_DNA"/>
</dbReference>
<keyword evidence="6" id="KW-0407">Ion channel</keyword>
<feature type="compositionally biased region" description="Low complexity" evidence="8">
    <location>
        <begin position="610"/>
        <end position="619"/>
    </location>
</feature>
<evidence type="ECO:0000256" key="4">
    <source>
        <dbReference type="ARBA" id="ARBA00022958"/>
    </source>
</evidence>
<accession>A0A9Q0MZY4</accession>
<feature type="domain" description="Potassium channel voltage dependent KCNQ C-terminal" evidence="9">
    <location>
        <begin position="280"/>
        <end position="372"/>
    </location>
</feature>
<feature type="compositionally biased region" description="Low complexity" evidence="8">
    <location>
        <begin position="144"/>
        <end position="159"/>
    </location>
</feature>
<dbReference type="Gene3D" id="6.10.140.1910">
    <property type="match status" value="1"/>
</dbReference>
<feature type="compositionally biased region" description="Low complexity" evidence="8">
    <location>
        <begin position="407"/>
        <end position="421"/>
    </location>
</feature>
<dbReference type="InterPro" id="IPR003937">
    <property type="entry name" value="K_chnl_volt-dep_KCNQ"/>
</dbReference>
<evidence type="ECO:0000256" key="8">
    <source>
        <dbReference type="SAM" id="MobiDB-lite"/>
    </source>
</evidence>
<feature type="non-terminal residue" evidence="10">
    <location>
        <position position="1"/>
    </location>
</feature>
<evidence type="ECO:0000256" key="1">
    <source>
        <dbReference type="ARBA" id="ARBA00004651"/>
    </source>
</evidence>
<dbReference type="PANTHER" id="PTHR47735:SF9">
    <property type="entry name" value="POTASSIUM VOLTAGE-GATED CHANNEL SUBFAMILY KQT MEMBER 4-LIKE ISOFORM X1"/>
    <property type="match status" value="1"/>
</dbReference>